<sequence length="144" mass="16210">MTSASIEYVQNWPVPTNVKQVQGFLGLVNYHRGFKNFSDIAAPLYAITGKQGFHWEDGHQNAFDWLKHLLTTPPVLALPNGQEPFILDCDASLVPVGAVLIQVQSGIERVISYASAALTKEQTRYCTTRRELLAVVKFTRHFRH</sequence>
<dbReference type="AlphaFoldDB" id="A0AAV4IEC3"/>
<dbReference type="Proteomes" id="UP000762676">
    <property type="component" value="Unassembled WGS sequence"/>
</dbReference>
<keyword evidence="3" id="KW-1185">Reference proteome</keyword>
<dbReference type="Gene3D" id="3.10.20.370">
    <property type="match status" value="1"/>
</dbReference>
<proteinExistence type="predicted"/>
<gene>
    <name evidence="2" type="ORF">ElyMa_001303200</name>
</gene>
<organism evidence="2 3">
    <name type="scientific">Elysia marginata</name>
    <dbReference type="NCBI Taxonomy" id="1093978"/>
    <lineage>
        <taxon>Eukaryota</taxon>
        <taxon>Metazoa</taxon>
        <taxon>Spiralia</taxon>
        <taxon>Lophotrochozoa</taxon>
        <taxon>Mollusca</taxon>
        <taxon>Gastropoda</taxon>
        <taxon>Heterobranchia</taxon>
        <taxon>Euthyneura</taxon>
        <taxon>Panpulmonata</taxon>
        <taxon>Sacoglossa</taxon>
        <taxon>Placobranchoidea</taxon>
        <taxon>Plakobranchidae</taxon>
        <taxon>Elysia</taxon>
    </lineage>
</organism>
<dbReference type="InterPro" id="IPR043128">
    <property type="entry name" value="Rev_trsase/Diguanyl_cyclase"/>
</dbReference>
<dbReference type="EMBL" id="BMAT01002588">
    <property type="protein sequence ID" value="GFS09639.1"/>
    <property type="molecule type" value="Genomic_DNA"/>
</dbReference>
<dbReference type="PANTHER" id="PTHR34072">
    <property type="entry name" value="ENZYMATIC POLYPROTEIN-RELATED"/>
    <property type="match status" value="1"/>
</dbReference>
<evidence type="ECO:0000313" key="2">
    <source>
        <dbReference type="EMBL" id="GFS09639.1"/>
    </source>
</evidence>
<comment type="caution">
    <text evidence="2">The sequence shown here is derived from an EMBL/GenBank/DDBJ whole genome shotgun (WGS) entry which is preliminary data.</text>
</comment>
<dbReference type="FunFam" id="3.30.70.270:FF:000020">
    <property type="entry name" value="Transposon Tf2-6 polyprotein-like Protein"/>
    <property type="match status" value="1"/>
</dbReference>
<dbReference type="InterPro" id="IPR043502">
    <property type="entry name" value="DNA/RNA_pol_sf"/>
</dbReference>
<dbReference type="SUPFAM" id="SSF56672">
    <property type="entry name" value="DNA/RNA polymerases"/>
    <property type="match status" value="1"/>
</dbReference>
<name>A0AAV4IEC3_9GAST</name>
<dbReference type="Pfam" id="PF17919">
    <property type="entry name" value="RT_RNaseH_2"/>
    <property type="match status" value="1"/>
</dbReference>
<evidence type="ECO:0000313" key="3">
    <source>
        <dbReference type="Proteomes" id="UP000762676"/>
    </source>
</evidence>
<feature type="domain" description="Reverse transcriptase/retrotransposon-derived protein RNase H-like" evidence="1">
    <location>
        <begin position="55"/>
        <end position="144"/>
    </location>
</feature>
<dbReference type="InterPro" id="IPR041577">
    <property type="entry name" value="RT_RNaseH_2"/>
</dbReference>
<evidence type="ECO:0000259" key="1">
    <source>
        <dbReference type="Pfam" id="PF17919"/>
    </source>
</evidence>
<dbReference type="PANTHER" id="PTHR34072:SF52">
    <property type="entry name" value="RIBONUCLEASE H"/>
    <property type="match status" value="1"/>
</dbReference>
<dbReference type="FunFam" id="3.10.20.370:FF:000001">
    <property type="entry name" value="Retrovirus-related Pol polyprotein from transposon 17.6-like protein"/>
    <property type="match status" value="1"/>
</dbReference>
<protein>
    <submittedName>
        <fullName evidence="2">Pol polyprotein</fullName>
    </submittedName>
</protein>
<dbReference type="Gene3D" id="3.30.70.270">
    <property type="match status" value="1"/>
</dbReference>
<accession>A0AAV4IEC3</accession>
<reference evidence="2 3" key="1">
    <citation type="journal article" date="2021" name="Elife">
        <title>Chloroplast acquisition without the gene transfer in kleptoplastic sea slugs, Plakobranchus ocellatus.</title>
        <authorList>
            <person name="Maeda T."/>
            <person name="Takahashi S."/>
            <person name="Yoshida T."/>
            <person name="Shimamura S."/>
            <person name="Takaki Y."/>
            <person name="Nagai Y."/>
            <person name="Toyoda A."/>
            <person name="Suzuki Y."/>
            <person name="Arimoto A."/>
            <person name="Ishii H."/>
            <person name="Satoh N."/>
            <person name="Nishiyama T."/>
            <person name="Hasebe M."/>
            <person name="Maruyama T."/>
            <person name="Minagawa J."/>
            <person name="Obokata J."/>
            <person name="Shigenobu S."/>
        </authorList>
    </citation>
    <scope>NUCLEOTIDE SEQUENCE [LARGE SCALE GENOMIC DNA]</scope>
</reference>